<evidence type="ECO:0000256" key="1">
    <source>
        <dbReference type="ARBA" id="ARBA00008875"/>
    </source>
</evidence>
<dbReference type="InterPro" id="IPR017853">
    <property type="entry name" value="GH"/>
</dbReference>
<evidence type="ECO:0000256" key="4">
    <source>
        <dbReference type="PIRSR" id="PIRSR600514-1"/>
    </source>
</evidence>
<dbReference type="Gene3D" id="3.20.20.80">
    <property type="entry name" value="Glycosidases"/>
    <property type="match status" value="1"/>
</dbReference>
<dbReference type="InterPro" id="IPR051923">
    <property type="entry name" value="Glycosyl_Hydrolase_39"/>
</dbReference>
<dbReference type="SUPFAM" id="SSF51445">
    <property type="entry name" value="(Trans)glycosidases"/>
    <property type="match status" value="1"/>
</dbReference>
<dbReference type="RefSeq" id="WP_078765398.1">
    <property type="nucleotide sequence ID" value="NZ_FUXZ01000003.1"/>
</dbReference>
<evidence type="ECO:0000313" key="6">
    <source>
        <dbReference type="EMBL" id="SKA61606.1"/>
    </source>
</evidence>
<dbReference type="SUPFAM" id="SSF51011">
    <property type="entry name" value="Glycosyl hydrolase domain"/>
    <property type="match status" value="1"/>
</dbReference>
<dbReference type="GO" id="GO:0004553">
    <property type="term" value="F:hydrolase activity, hydrolyzing O-glycosyl compounds"/>
    <property type="evidence" value="ECO:0007669"/>
    <property type="project" value="InterPro"/>
</dbReference>
<gene>
    <name evidence="6" type="ORF">SAMN02745111_00509</name>
</gene>
<protein>
    <submittedName>
        <fullName evidence="6">Xylan 1,4-beta-xylosidase</fullName>
    </submittedName>
</protein>
<feature type="active site" description="Proton donor" evidence="4">
    <location>
        <position position="165"/>
    </location>
</feature>
<dbReference type="Proteomes" id="UP000190814">
    <property type="component" value="Unassembled WGS sequence"/>
</dbReference>
<keyword evidence="2" id="KW-0378">Hydrolase</keyword>
<dbReference type="OrthoDB" id="9776971at2"/>
<dbReference type="PRINTS" id="PR00745">
    <property type="entry name" value="GLHYDRLASE39"/>
</dbReference>
<dbReference type="GO" id="GO:0005975">
    <property type="term" value="P:carbohydrate metabolic process"/>
    <property type="evidence" value="ECO:0007669"/>
    <property type="project" value="InterPro"/>
</dbReference>
<keyword evidence="3" id="KW-0326">Glycosidase</keyword>
<dbReference type="AlphaFoldDB" id="A0A1T4V9N9"/>
<evidence type="ECO:0000256" key="3">
    <source>
        <dbReference type="ARBA" id="ARBA00023295"/>
    </source>
</evidence>
<name>A0A1T4V9N9_9FIRM</name>
<dbReference type="EMBL" id="FUXZ01000003">
    <property type="protein sequence ID" value="SKA61606.1"/>
    <property type="molecule type" value="Genomic_DNA"/>
</dbReference>
<dbReference type="PANTHER" id="PTHR12631">
    <property type="entry name" value="ALPHA-L-IDURONIDASE"/>
    <property type="match status" value="1"/>
</dbReference>
<evidence type="ECO:0000256" key="2">
    <source>
        <dbReference type="ARBA" id="ARBA00022801"/>
    </source>
</evidence>
<dbReference type="Gene3D" id="2.60.40.1500">
    <property type="entry name" value="Glycosyl hydrolase domain, family 39"/>
    <property type="match status" value="1"/>
</dbReference>
<sequence>MKKNDIKLSFDNSCSFNNYVDSCIGTGRMGLALFKEYQDQLKLCQKEIGFKYIRGHGLFCDDMAIYQERDMTRFGGEVTIDYNFTYLDLVFDFYLSINLKPYLELGFMPYKMASGEQTIFYWKGNTTPPKDYDAWKKLIQVTLRHLIDRYGRDEVITWPVEVWNEPNLPGFWENADMEEYFKLFEVSFNAVKEVDKDFKVGGPAVCGGSDRKWIKAFLEFCKGKNLEPDVITRHHYATELPEYTGHYGYAKLMDPMNEEDGFPGLHSTREIIDSFPEFKGKDIHITEFNTSYIPICPLHDTNQNAAYIANQLSKLGDDNKLYSYWTFGDCFEEMGVPYSLFHGGFGLVTYGNIPKPTFWTFAFFKYLKDNYKTCIQKDDTSIVVIDNENTVKGVCYNVTLERSGNDFINSYEINVKDGNYVLLTKRVDEEVCNPLKVWHDLGENRILKKEDIELIKSASYPQVSTKVISAVDGKVSFDIELKENAMVYFELRKVSVISDTGYDYNRVMQYK</sequence>
<dbReference type="Pfam" id="PF01229">
    <property type="entry name" value="Glyco_hydro_39"/>
    <property type="match status" value="1"/>
</dbReference>
<proteinExistence type="inferred from homology"/>
<comment type="similarity">
    <text evidence="1">Belongs to the glycosyl hydrolase 39 family.</text>
</comment>
<dbReference type="STRING" id="39495.SAMN02745111_00509"/>
<keyword evidence="7" id="KW-1185">Reference proteome</keyword>
<feature type="domain" description="Glycosyl hydrolases family 39 N-terminal catalytic" evidence="5">
    <location>
        <begin position="15"/>
        <end position="475"/>
    </location>
</feature>
<accession>A0A1T4V9N9</accession>
<reference evidence="6 7" key="1">
    <citation type="submission" date="2017-02" db="EMBL/GenBank/DDBJ databases">
        <authorList>
            <person name="Peterson S.W."/>
        </authorList>
    </citation>
    <scope>NUCLEOTIDE SEQUENCE [LARGE SCALE GENOMIC DNA]</scope>
    <source>
        <strain evidence="6 7">ATCC 35992</strain>
    </source>
</reference>
<dbReference type="InterPro" id="IPR049166">
    <property type="entry name" value="GH39_cat"/>
</dbReference>
<dbReference type="PANTHER" id="PTHR12631:SF10">
    <property type="entry name" value="BETA-XYLOSIDASE-LIKE PROTEIN-RELATED"/>
    <property type="match status" value="1"/>
</dbReference>
<evidence type="ECO:0000313" key="7">
    <source>
        <dbReference type="Proteomes" id="UP000190814"/>
    </source>
</evidence>
<organism evidence="6 7">
    <name type="scientific">Eubacterium uniforme</name>
    <dbReference type="NCBI Taxonomy" id="39495"/>
    <lineage>
        <taxon>Bacteria</taxon>
        <taxon>Bacillati</taxon>
        <taxon>Bacillota</taxon>
        <taxon>Clostridia</taxon>
        <taxon>Eubacteriales</taxon>
        <taxon>Eubacteriaceae</taxon>
        <taxon>Eubacterium</taxon>
    </lineage>
</organism>
<dbReference type="InterPro" id="IPR000514">
    <property type="entry name" value="Glyco_hydro_39"/>
</dbReference>
<evidence type="ECO:0000259" key="5">
    <source>
        <dbReference type="Pfam" id="PF01229"/>
    </source>
</evidence>